<dbReference type="Pfam" id="PF13410">
    <property type="entry name" value="GST_C_2"/>
    <property type="match status" value="1"/>
</dbReference>
<dbReference type="InterPro" id="IPR004045">
    <property type="entry name" value="Glutathione_S-Trfase_N"/>
</dbReference>
<organism evidence="2 3">
    <name type="scientific">Roseivivax isoporae LMG 25204</name>
    <dbReference type="NCBI Taxonomy" id="1449351"/>
    <lineage>
        <taxon>Bacteria</taxon>
        <taxon>Pseudomonadati</taxon>
        <taxon>Pseudomonadota</taxon>
        <taxon>Alphaproteobacteria</taxon>
        <taxon>Rhodobacterales</taxon>
        <taxon>Roseobacteraceae</taxon>
        <taxon>Roseivivax</taxon>
    </lineage>
</organism>
<accession>X7FFJ9</accession>
<gene>
    <name evidence="2" type="ORF">RISW2_00030</name>
</gene>
<evidence type="ECO:0000313" key="2">
    <source>
        <dbReference type="EMBL" id="ETX30809.1"/>
    </source>
</evidence>
<dbReference type="SUPFAM" id="SSF47616">
    <property type="entry name" value="GST C-terminal domain-like"/>
    <property type="match status" value="1"/>
</dbReference>
<name>X7FFJ9_9RHOB</name>
<dbReference type="AlphaFoldDB" id="X7FFJ9"/>
<dbReference type="STRING" id="1449351.RISW2_00030"/>
<dbReference type="GO" id="GO:0016740">
    <property type="term" value="F:transferase activity"/>
    <property type="evidence" value="ECO:0007669"/>
    <property type="project" value="UniProtKB-KW"/>
</dbReference>
<reference evidence="2 3" key="1">
    <citation type="submission" date="2014-01" db="EMBL/GenBank/DDBJ databases">
        <title>Roseivivax isoporae LMG 25204 Genome Sequencing.</title>
        <authorList>
            <person name="Lai Q."/>
            <person name="Li G."/>
            <person name="Shao Z."/>
        </authorList>
    </citation>
    <scope>NUCLEOTIDE SEQUENCE [LARGE SCALE GENOMIC DNA]</scope>
    <source>
        <strain evidence="2 3">LMG 25204</strain>
    </source>
</reference>
<dbReference type="CDD" id="cd00570">
    <property type="entry name" value="GST_N_family"/>
    <property type="match status" value="1"/>
</dbReference>
<feature type="domain" description="GST N-terminal" evidence="1">
    <location>
        <begin position="2"/>
        <end position="81"/>
    </location>
</feature>
<dbReference type="Proteomes" id="UP000023430">
    <property type="component" value="Unassembled WGS sequence"/>
</dbReference>
<keyword evidence="2" id="KW-0808">Transferase</keyword>
<evidence type="ECO:0000259" key="1">
    <source>
        <dbReference type="PROSITE" id="PS50404"/>
    </source>
</evidence>
<dbReference type="OrthoDB" id="509852at2"/>
<dbReference type="EMBL" id="JAME01000001">
    <property type="protein sequence ID" value="ETX30809.1"/>
    <property type="molecule type" value="Genomic_DNA"/>
</dbReference>
<proteinExistence type="predicted"/>
<dbReference type="Pfam" id="PF13417">
    <property type="entry name" value="GST_N_3"/>
    <property type="match status" value="1"/>
</dbReference>
<evidence type="ECO:0000313" key="3">
    <source>
        <dbReference type="Proteomes" id="UP000023430"/>
    </source>
</evidence>
<dbReference type="Gene3D" id="3.40.30.110">
    <property type="match status" value="2"/>
</dbReference>
<protein>
    <submittedName>
        <fullName evidence="2">Glutathione S-transferase</fullName>
    </submittedName>
</protein>
<dbReference type="RefSeq" id="WP_043765033.1">
    <property type="nucleotide sequence ID" value="NZ_JAME01000001.1"/>
</dbReference>
<dbReference type="InterPro" id="IPR036282">
    <property type="entry name" value="Glutathione-S-Trfase_C_sf"/>
</dbReference>
<dbReference type="eggNOG" id="COG0625">
    <property type="taxonomic scope" value="Bacteria"/>
</dbReference>
<dbReference type="SUPFAM" id="SSF52833">
    <property type="entry name" value="Thioredoxin-like"/>
    <property type="match status" value="1"/>
</dbReference>
<dbReference type="PROSITE" id="PS50404">
    <property type="entry name" value="GST_NTER"/>
    <property type="match status" value="1"/>
</dbReference>
<keyword evidence="3" id="KW-1185">Reference proteome</keyword>
<sequence>MTDIILHHYDLSPFSEKIRLALGHKGLAWRSVKVEAVPPRPLLDALTGGYRRVPVLQIGADVYCDTEVIFRALERLQPEPTLYPTGEGLSKALSLWWDRATWKPAIGVLVAHIGEHLPEAFLKDRKEHYLGYDISKAGMAPMLPVYVQQMAAFAEWLDSMLGRTGAYLTGDALGAADLTCYHSLWLLRANAGADTIDAQLGLSPAVTAWMDRVAAVGHGTLSEMTPEEAVAAAHAATPDSTFAADADPSGLKLGTQVTVTPDDNARVPVSGTLVSADKQEVVVAVERPETGRIHVHFPRAGFETLPASSAAQSAA</sequence>
<dbReference type="InterPro" id="IPR036249">
    <property type="entry name" value="Thioredoxin-like_sf"/>
</dbReference>
<comment type="caution">
    <text evidence="2">The sequence shown here is derived from an EMBL/GenBank/DDBJ whole genome shotgun (WGS) entry which is preliminary data.</text>
</comment>